<dbReference type="AlphaFoldDB" id="A0A255YPD3"/>
<evidence type="ECO:0008006" key="4">
    <source>
        <dbReference type="Google" id="ProtNLM"/>
    </source>
</evidence>
<name>A0A255YPD3_9SPHN</name>
<protein>
    <recommendedName>
        <fullName evidence="4">Porin domain-containing protein</fullName>
    </recommendedName>
</protein>
<keyword evidence="3" id="KW-1185">Reference proteome</keyword>
<dbReference type="EMBL" id="NOXT01000094">
    <property type="protein sequence ID" value="OYQ31102.1"/>
    <property type="molecule type" value="Genomic_DNA"/>
</dbReference>
<accession>A0A255YPD3</accession>
<dbReference type="SUPFAM" id="SSF56935">
    <property type="entry name" value="Porins"/>
    <property type="match status" value="1"/>
</dbReference>
<evidence type="ECO:0000313" key="2">
    <source>
        <dbReference type="EMBL" id="OYQ31102.1"/>
    </source>
</evidence>
<evidence type="ECO:0000313" key="3">
    <source>
        <dbReference type="Proteomes" id="UP000216991"/>
    </source>
</evidence>
<sequence length="253" mass="26751">MNAGADSRARFRVPARPAMLAVVAALACLPHAAEAAKPARAAKQRLVVEPTLGLSSFAPQLPESSRFTFTAPGTAPGLLAPSQSLSSGFRFTPSGQAENRRALSLGVATRVTTAAIDRSRAAAPVDQFVIPSAYGVNLSLGWKGFALNGGYSHAEPMVPNPLTSRASEQVNLGLSYGGARWRTSLEGTAEQTQTLALSPLSRRYSLELGGQYRLAPRFSLNGGVRYRIAPEPPSPLFPNRDDQAVYVGTSLAF</sequence>
<proteinExistence type="predicted"/>
<reference evidence="2 3" key="1">
    <citation type="submission" date="2017-07" db="EMBL/GenBank/DDBJ databases">
        <title>Sandarakinorhabdus cyanobacteriorum sp. nov., a novel bacterium isolated from cyanobacterial aggregates in a eutrophic lake.</title>
        <authorList>
            <person name="Cai H."/>
        </authorList>
    </citation>
    <scope>NUCLEOTIDE SEQUENCE [LARGE SCALE GENOMIC DNA]</scope>
    <source>
        <strain evidence="2 3">TH057</strain>
    </source>
</reference>
<keyword evidence="1" id="KW-0732">Signal</keyword>
<comment type="caution">
    <text evidence="2">The sequence shown here is derived from an EMBL/GenBank/DDBJ whole genome shotgun (WGS) entry which is preliminary data.</text>
</comment>
<dbReference type="Proteomes" id="UP000216991">
    <property type="component" value="Unassembled WGS sequence"/>
</dbReference>
<feature type="chain" id="PRO_5013259631" description="Porin domain-containing protein" evidence="1">
    <location>
        <begin position="36"/>
        <end position="253"/>
    </location>
</feature>
<evidence type="ECO:0000256" key="1">
    <source>
        <dbReference type="SAM" id="SignalP"/>
    </source>
</evidence>
<organism evidence="2 3">
    <name type="scientific">Sandarakinorhabdus cyanobacteriorum</name>
    <dbReference type="NCBI Taxonomy" id="1981098"/>
    <lineage>
        <taxon>Bacteria</taxon>
        <taxon>Pseudomonadati</taxon>
        <taxon>Pseudomonadota</taxon>
        <taxon>Alphaproteobacteria</taxon>
        <taxon>Sphingomonadales</taxon>
        <taxon>Sphingosinicellaceae</taxon>
        <taxon>Sandarakinorhabdus</taxon>
    </lineage>
</organism>
<feature type="signal peptide" evidence="1">
    <location>
        <begin position="1"/>
        <end position="35"/>
    </location>
</feature>
<gene>
    <name evidence="2" type="ORF">CHU93_05435</name>
</gene>